<dbReference type="FunFam" id="3.20.70.20:FF:000008">
    <property type="entry name" value="Hypothetical formate acetyltransferase 3"/>
    <property type="match status" value="1"/>
</dbReference>
<dbReference type="Pfam" id="PF02901">
    <property type="entry name" value="PFL-like"/>
    <property type="match status" value="1"/>
</dbReference>
<dbReference type="PROSITE" id="PS51149">
    <property type="entry name" value="GLY_RADICAL_2"/>
    <property type="match status" value="1"/>
</dbReference>
<dbReference type="InterPro" id="IPR004184">
    <property type="entry name" value="PFL_dom"/>
</dbReference>
<feature type="domain" description="PFL" evidence="6">
    <location>
        <begin position="10"/>
        <end position="674"/>
    </location>
</feature>
<keyword evidence="1 3" id="KW-0556">Organic radical</keyword>
<dbReference type="PIRSF" id="PIRSF000379">
    <property type="entry name" value="For_Ac_trans_1"/>
    <property type="match status" value="1"/>
</dbReference>
<dbReference type="PANTHER" id="PTHR43641">
    <property type="entry name" value="FORMATE ACETYLTRANSFERASE 3-RELATED"/>
    <property type="match status" value="1"/>
</dbReference>
<organism evidence="7 8">
    <name type="scientific">Clostridium isatidis</name>
    <dbReference type="NCBI Taxonomy" id="182773"/>
    <lineage>
        <taxon>Bacteria</taxon>
        <taxon>Bacillati</taxon>
        <taxon>Bacillota</taxon>
        <taxon>Clostridia</taxon>
        <taxon>Eubacteriales</taxon>
        <taxon>Clostridiaceae</taxon>
        <taxon>Clostridium</taxon>
    </lineage>
</organism>
<keyword evidence="2" id="KW-0456">Lyase</keyword>
<dbReference type="InterPro" id="IPR051215">
    <property type="entry name" value="GRE"/>
</dbReference>
<sequence>MSKYFGNLTERMNHFREELLEAKPFVCAERAILTTEAYKEHADKPVHLKRAYMLEKILNNMSIFIEDDTLIVGNQASSNRSAPIFPEYAMDWVINELDEFDKRDGDVFYITEETKEKLRGIADYWYHNTVKDKGLASMPPASKVFYDLGIIKAEGNITSGDAHIAADYGKVMKFGLKDYERRTKEAMAALDLTDFNNIKKYHFYQAILIVIKAVRDFAKRYADLALEMAEKEINEKRKAELLEISRIMNKVPYEAADSYYEAIQSMWFIHLILQIESNGHSLSYGRMDQYLYPYYKKDLEAGVITEDSACELLTNLWLKTFTINKIRSWSHTQFSAGSPLYQNVTIGGQTPDKKDAVNPLSYIILKSVAQTRLPQPNLTVRYHKGLDDKFMNECIEVVKLGFGMPAFNSDEIIIPSFIKRGIKEEDAYNYSAIGCVEVAVPGKWGYRCTGMSFLNFPKSLLIAMNDGVDPKSGIKLVDGVGHFKDMTNYEDLKKAWDVIIRDFTRHSVIIENCCDIVLEEEVPDILCSALVEDCIGRGKAIKEGGAIYDFVSGLQVGIANLADSLAAIKKLVFEEKKISPAELWSALEEDFAGEEGKKIQNMLIYDAPKYGNDDDYVDLLVKEAYEIYIDEVVKYPNTRYGRGPIGGLRYAGTSSISANVGQGLGTLATPDGRNAGTPLAEGCSPSHSMDTNGPTAVFKSVAKLPTEDITGGVLLNQKVTPALLSKEENKQKLIMLIRTFFNRLKGFHVQYNVVDKETLLDAQKHPERHRDLIVRVAGYSAFFNVLSKQTQDDIIERTEQTL</sequence>
<reference evidence="7 8" key="1">
    <citation type="submission" date="2016-08" db="EMBL/GenBank/DDBJ databases">
        <title>Complete Genome Sequence Of The Indigo Reducing Clostridium isatidis DSM15098.</title>
        <authorList>
            <person name="Little G.T."/>
            <person name="Minton N.P."/>
        </authorList>
    </citation>
    <scope>NUCLEOTIDE SEQUENCE [LARGE SCALE GENOMIC DNA]</scope>
    <source>
        <strain evidence="7 8">DSM 15098</strain>
    </source>
</reference>
<dbReference type="PROSITE" id="PS00850">
    <property type="entry name" value="GLY_RADICAL_1"/>
    <property type="match status" value="1"/>
</dbReference>
<evidence type="ECO:0000313" key="7">
    <source>
        <dbReference type="EMBL" id="ASW43714.1"/>
    </source>
</evidence>
<dbReference type="EMBL" id="CP016786">
    <property type="protein sequence ID" value="ASW43714.1"/>
    <property type="molecule type" value="Genomic_DNA"/>
</dbReference>
<dbReference type="RefSeq" id="WP_119865848.1">
    <property type="nucleotide sequence ID" value="NZ_CP016786.1"/>
</dbReference>
<dbReference type="PANTHER" id="PTHR43641:SF2">
    <property type="entry name" value="DEHYDRATASE YBIW-RELATED"/>
    <property type="match status" value="1"/>
</dbReference>
<dbReference type="InterPro" id="IPR010098">
    <property type="entry name" value="PFL2/GDeHydtase_fam"/>
</dbReference>
<proteinExistence type="predicted"/>
<keyword evidence="8" id="KW-1185">Reference proteome</keyword>
<dbReference type="GO" id="GO:0005829">
    <property type="term" value="C:cytosol"/>
    <property type="evidence" value="ECO:0007669"/>
    <property type="project" value="TreeGrafter"/>
</dbReference>
<dbReference type="Proteomes" id="UP000264883">
    <property type="component" value="Chromosome"/>
</dbReference>
<accession>A0A343JDV6</accession>
<dbReference type="OrthoDB" id="9803969at2"/>
<dbReference type="PROSITE" id="PS51554">
    <property type="entry name" value="PFL"/>
    <property type="match status" value="1"/>
</dbReference>
<dbReference type="Pfam" id="PF01228">
    <property type="entry name" value="Gly_radical"/>
    <property type="match status" value="1"/>
</dbReference>
<protein>
    <submittedName>
        <fullName evidence="7">Glycyl radical enzyme</fullName>
    </submittedName>
</protein>
<dbReference type="InterPro" id="IPR019777">
    <property type="entry name" value="Form_AcTrfase_GR_CS"/>
</dbReference>
<evidence type="ECO:0000256" key="4">
    <source>
        <dbReference type="PROSITE-ProRule" id="PRU00493"/>
    </source>
</evidence>
<evidence type="ECO:0000313" key="8">
    <source>
        <dbReference type="Proteomes" id="UP000264883"/>
    </source>
</evidence>
<dbReference type="KEGG" id="cia:BEN51_09535"/>
<evidence type="ECO:0000259" key="5">
    <source>
        <dbReference type="PROSITE" id="PS51149"/>
    </source>
</evidence>
<name>A0A343JDV6_9CLOT</name>
<dbReference type="InterPro" id="IPR001150">
    <property type="entry name" value="Gly_radical"/>
</dbReference>
<evidence type="ECO:0000256" key="2">
    <source>
        <dbReference type="ARBA" id="ARBA00023239"/>
    </source>
</evidence>
<dbReference type="GO" id="GO:0016829">
    <property type="term" value="F:lyase activity"/>
    <property type="evidence" value="ECO:0007669"/>
    <property type="project" value="UniProtKB-KW"/>
</dbReference>
<evidence type="ECO:0000256" key="3">
    <source>
        <dbReference type="PIRSR" id="PIRSR000379-2"/>
    </source>
</evidence>
<evidence type="ECO:0000259" key="6">
    <source>
        <dbReference type="PROSITE" id="PS51554"/>
    </source>
</evidence>
<dbReference type="AlphaFoldDB" id="A0A343JDV6"/>
<evidence type="ECO:0000256" key="1">
    <source>
        <dbReference type="ARBA" id="ARBA00022818"/>
    </source>
</evidence>
<gene>
    <name evidence="7" type="ORF">BEN51_09535</name>
</gene>
<dbReference type="Gene3D" id="3.20.70.20">
    <property type="match status" value="1"/>
</dbReference>
<dbReference type="NCBIfam" id="TIGR01774">
    <property type="entry name" value="PFL2-3"/>
    <property type="match status" value="1"/>
</dbReference>
<feature type="modified residue" description="Glycine radical" evidence="3 4">
    <location>
        <position position="778"/>
    </location>
</feature>
<dbReference type="CDD" id="cd01677">
    <property type="entry name" value="PFL2_DhaB_BssA"/>
    <property type="match status" value="1"/>
</dbReference>
<feature type="domain" description="Glycine radical" evidence="5">
    <location>
        <begin position="681"/>
        <end position="802"/>
    </location>
</feature>
<dbReference type="SUPFAM" id="SSF51998">
    <property type="entry name" value="PFL-like glycyl radical enzymes"/>
    <property type="match status" value="1"/>
</dbReference>